<dbReference type="OrthoDB" id="9816569at2"/>
<keyword evidence="9" id="KW-1185">Reference proteome</keyword>
<feature type="domain" description="Multidrug resistance protein MdtA-like alpha-helical hairpin" evidence="4">
    <location>
        <begin position="118"/>
        <end position="186"/>
    </location>
</feature>
<evidence type="ECO:0000256" key="1">
    <source>
        <dbReference type="ARBA" id="ARBA00004196"/>
    </source>
</evidence>
<dbReference type="Proteomes" id="UP000193391">
    <property type="component" value="Unassembled WGS sequence"/>
</dbReference>
<comment type="subcellular location">
    <subcellularLocation>
        <location evidence="1">Cell envelope</location>
    </subcellularLocation>
</comment>
<dbReference type="PANTHER" id="PTHR30158">
    <property type="entry name" value="ACRA/E-RELATED COMPONENT OF DRUG EFFLUX TRANSPORTER"/>
    <property type="match status" value="1"/>
</dbReference>
<proteinExistence type="inferred from homology"/>
<dbReference type="Pfam" id="PF25967">
    <property type="entry name" value="RND-MFP_C"/>
    <property type="match status" value="1"/>
</dbReference>
<dbReference type="InterPro" id="IPR006143">
    <property type="entry name" value="RND_pump_MFP"/>
</dbReference>
<evidence type="ECO:0000259" key="4">
    <source>
        <dbReference type="Pfam" id="PF25876"/>
    </source>
</evidence>
<feature type="domain" description="Multidrug resistance protein MdtA-like barrel-sandwich hybrid" evidence="5">
    <location>
        <begin position="77"/>
        <end position="218"/>
    </location>
</feature>
<reference evidence="8 9" key="1">
    <citation type="submission" date="2014-03" db="EMBL/GenBank/DDBJ databases">
        <title>The draft genome sequence of Thalassospira mesophila JCM 18969.</title>
        <authorList>
            <person name="Lai Q."/>
            <person name="Shao Z."/>
        </authorList>
    </citation>
    <scope>NUCLEOTIDE SEQUENCE [LARGE SCALE GENOMIC DNA]</scope>
    <source>
        <strain evidence="8 9">JCM 18969</strain>
    </source>
</reference>
<accession>A0A1Y2KYM8</accession>
<dbReference type="GO" id="GO:0046677">
    <property type="term" value="P:response to antibiotic"/>
    <property type="evidence" value="ECO:0007669"/>
    <property type="project" value="TreeGrafter"/>
</dbReference>
<evidence type="ECO:0000256" key="3">
    <source>
        <dbReference type="SAM" id="Coils"/>
    </source>
</evidence>
<dbReference type="Gene3D" id="2.40.50.100">
    <property type="match status" value="1"/>
</dbReference>
<sequence length="409" mass="44274">MSSKSKLRYAVGAVAIAFVAAGATGLVPVPFIHAEEQKEAPAAAPAPAAVPATVAEIHDQKITRWTSFSGRLEAIDRVEIRPRVAGAIEAVHFREGELVKAGDLLFTLDPAPFETEVARVEAQVFSAQSRLKLATTELDRGNELWKTRVITRTILDQRQETKQNAEADLRSAQAQLRSAKLNLGYTEIRAPISGRVGDIRLTPGNLVAAGANSEILTTLVSVDPIYATFDVNEQALLLAMHQNEEPSVDAVHQIPVQLNSEFIGPDTIKGHVQMIDNEFNPRSGTIRVQAVFDNKNGRLVPGQFARLELGQASAGSAIMVAERAVGTDQDKKYVLVVNPQNVVEYREISLGGEQDGLRIVTKGLKDGDRIVVEGLQHIRPGMTVAPEIVSMDRRSMVEAGSEAKGDSRS</sequence>
<name>A0A1Y2KYM8_9PROT</name>
<dbReference type="InterPro" id="IPR058627">
    <property type="entry name" value="MdtA-like_C"/>
</dbReference>
<dbReference type="AlphaFoldDB" id="A0A1Y2KYM8"/>
<feature type="coiled-coil region" evidence="3">
    <location>
        <begin position="155"/>
        <end position="182"/>
    </location>
</feature>
<organism evidence="8 9">
    <name type="scientific">Thalassospira mesophila</name>
    <dbReference type="NCBI Taxonomy" id="1293891"/>
    <lineage>
        <taxon>Bacteria</taxon>
        <taxon>Pseudomonadati</taxon>
        <taxon>Pseudomonadota</taxon>
        <taxon>Alphaproteobacteria</taxon>
        <taxon>Rhodospirillales</taxon>
        <taxon>Thalassospiraceae</taxon>
        <taxon>Thalassospira</taxon>
    </lineage>
</organism>
<dbReference type="RefSeq" id="WP_085583065.1">
    <property type="nucleotide sequence ID" value="NZ_JFKA01000005.1"/>
</dbReference>
<comment type="similarity">
    <text evidence="2">Belongs to the membrane fusion protein (MFP) (TC 8.A.1) family.</text>
</comment>
<dbReference type="Gene3D" id="2.40.30.170">
    <property type="match status" value="1"/>
</dbReference>
<dbReference type="Pfam" id="PF25876">
    <property type="entry name" value="HH_MFP_RND"/>
    <property type="match status" value="1"/>
</dbReference>
<dbReference type="InterPro" id="IPR058626">
    <property type="entry name" value="MdtA-like_b-barrel"/>
</dbReference>
<evidence type="ECO:0000259" key="6">
    <source>
        <dbReference type="Pfam" id="PF25944"/>
    </source>
</evidence>
<dbReference type="PRINTS" id="PR01490">
    <property type="entry name" value="RTXTOXIND"/>
</dbReference>
<gene>
    <name evidence="8" type="ORF">TMES_12605</name>
</gene>
<dbReference type="NCBIfam" id="TIGR01730">
    <property type="entry name" value="RND_mfp"/>
    <property type="match status" value="1"/>
</dbReference>
<dbReference type="GO" id="GO:0022857">
    <property type="term" value="F:transmembrane transporter activity"/>
    <property type="evidence" value="ECO:0007669"/>
    <property type="project" value="InterPro"/>
</dbReference>
<feature type="domain" description="Multidrug resistance protein MdtA-like beta-barrel" evidence="6">
    <location>
        <begin position="224"/>
        <end position="309"/>
    </location>
</feature>
<comment type="caution">
    <text evidence="8">The sequence shown here is derived from an EMBL/GenBank/DDBJ whole genome shotgun (WGS) entry which is preliminary data.</text>
</comment>
<dbReference type="STRING" id="1293891.TMES_12605"/>
<dbReference type="Gene3D" id="2.40.420.20">
    <property type="match status" value="1"/>
</dbReference>
<evidence type="ECO:0000259" key="7">
    <source>
        <dbReference type="Pfam" id="PF25967"/>
    </source>
</evidence>
<dbReference type="InterPro" id="IPR058625">
    <property type="entry name" value="MdtA-like_BSH"/>
</dbReference>
<evidence type="ECO:0000259" key="5">
    <source>
        <dbReference type="Pfam" id="PF25917"/>
    </source>
</evidence>
<dbReference type="Pfam" id="PF25944">
    <property type="entry name" value="Beta-barrel_RND"/>
    <property type="match status" value="1"/>
</dbReference>
<evidence type="ECO:0000313" key="9">
    <source>
        <dbReference type="Proteomes" id="UP000193391"/>
    </source>
</evidence>
<dbReference type="EMBL" id="JFKA01000005">
    <property type="protein sequence ID" value="OSQ37832.1"/>
    <property type="molecule type" value="Genomic_DNA"/>
</dbReference>
<dbReference type="PANTHER" id="PTHR30158:SF10">
    <property type="entry name" value="CATION EFFLUX PUMP"/>
    <property type="match status" value="1"/>
</dbReference>
<feature type="domain" description="Multidrug resistance protein MdtA-like C-terminal permuted SH3" evidence="7">
    <location>
        <begin position="317"/>
        <end position="376"/>
    </location>
</feature>
<dbReference type="Gene3D" id="1.10.287.470">
    <property type="entry name" value="Helix hairpin bin"/>
    <property type="match status" value="1"/>
</dbReference>
<evidence type="ECO:0000256" key="2">
    <source>
        <dbReference type="ARBA" id="ARBA00009477"/>
    </source>
</evidence>
<dbReference type="GO" id="GO:0005886">
    <property type="term" value="C:plasma membrane"/>
    <property type="evidence" value="ECO:0007669"/>
    <property type="project" value="TreeGrafter"/>
</dbReference>
<dbReference type="SUPFAM" id="SSF111369">
    <property type="entry name" value="HlyD-like secretion proteins"/>
    <property type="match status" value="1"/>
</dbReference>
<evidence type="ECO:0000313" key="8">
    <source>
        <dbReference type="EMBL" id="OSQ37832.1"/>
    </source>
</evidence>
<keyword evidence="3" id="KW-0175">Coiled coil</keyword>
<dbReference type="FunFam" id="2.40.420.20:FF:000001">
    <property type="entry name" value="Efflux RND transporter periplasmic adaptor subunit"/>
    <property type="match status" value="1"/>
</dbReference>
<protein>
    <submittedName>
        <fullName evidence="8">Uncharacterized protein</fullName>
    </submittedName>
</protein>
<dbReference type="InterPro" id="IPR058624">
    <property type="entry name" value="MdtA-like_HH"/>
</dbReference>
<dbReference type="Pfam" id="PF25917">
    <property type="entry name" value="BSH_RND"/>
    <property type="match status" value="1"/>
</dbReference>
<dbReference type="GO" id="GO:0030313">
    <property type="term" value="C:cell envelope"/>
    <property type="evidence" value="ECO:0007669"/>
    <property type="project" value="UniProtKB-SubCell"/>
</dbReference>